<comment type="caution">
    <text evidence="5">The sequence shown here is derived from an EMBL/GenBank/DDBJ whole genome shotgun (WGS) entry which is preliminary data.</text>
</comment>
<dbReference type="PROSITE" id="PS00356">
    <property type="entry name" value="HTH_LACI_1"/>
    <property type="match status" value="1"/>
</dbReference>
<dbReference type="PROSITE" id="PS50932">
    <property type="entry name" value="HTH_LACI_2"/>
    <property type="match status" value="1"/>
</dbReference>
<dbReference type="InterPro" id="IPR010982">
    <property type="entry name" value="Lambda_DNA-bd_dom_sf"/>
</dbReference>
<evidence type="ECO:0000259" key="4">
    <source>
        <dbReference type="PROSITE" id="PS50932"/>
    </source>
</evidence>
<dbReference type="SUPFAM" id="SSF47413">
    <property type="entry name" value="lambda repressor-like DNA-binding domains"/>
    <property type="match status" value="1"/>
</dbReference>
<evidence type="ECO:0000313" key="5">
    <source>
        <dbReference type="EMBL" id="MER2492913.1"/>
    </source>
</evidence>
<dbReference type="Pfam" id="PF00356">
    <property type="entry name" value="LacI"/>
    <property type="match status" value="1"/>
</dbReference>
<sequence length="340" mass="37287">MVTIKDVAKAAGVSTATVSRVVHNGGQVGDECRARVKKVIEELDYRPNVNAQALVKRTTNTIGLVTPKLSMSFFGTLASGVETAARDNEYKLLMSNSLYETSTELDAINSLREHNCTAILLHSEYSDEQTLIKLTKDIPGLVIINRFIPQIGDRCVWLDNNSGGIQIGEYLIEKGHQEFAVVTSIYQNKDPELRVQGLKTALANHQLELDPDLVAESTANIEGGEIAAKALLESGKKFTAVVAYNDLMAIGAMNVLQDAGVKVPEEVSVIGFDNLFVTQACRPKLTTMSYPVEEMAAYATELAINLSQNKNKVKNRTHLFMPYLVERNSVAQAKVVDQTR</sequence>
<dbReference type="InterPro" id="IPR000843">
    <property type="entry name" value="HTH_LacI"/>
</dbReference>
<name>A0ABV1RIZ8_9ALTE</name>
<dbReference type="InterPro" id="IPR028082">
    <property type="entry name" value="Peripla_BP_I"/>
</dbReference>
<keyword evidence="1" id="KW-0805">Transcription regulation</keyword>
<dbReference type="PRINTS" id="PR00036">
    <property type="entry name" value="HTHLACI"/>
</dbReference>
<dbReference type="EMBL" id="JBELOE010000239">
    <property type="protein sequence ID" value="MER2492913.1"/>
    <property type="molecule type" value="Genomic_DNA"/>
</dbReference>
<evidence type="ECO:0000256" key="3">
    <source>
        <dbReference type="ARBA" id="ARBA00023163"/>
    </source>
</evidence>
<evidence type="ECO:0000256" key="2">
    <source>
        <dbReference type="ARBA" id="ARBA00023125"/>
    </source>
</evidence>
<reference evidence="5 6" key="1">
    <citation type="submission" date="2024-06" db="EMBL/GenBank/DDBJ databases">
        <authorList>
            <person name="Chen R.Y."/>
        </authorList>
    </citation>
    <scope>NUCLEOTIDE SEQUENCE [LARGE SCALE GENOMIC DNA]</scope>
    <source>
        <strain evidence="5 6">D2</strain>
    </source>
</reference>
<evidence type="ECO:0000256" key="1">
    <source>
        <dbReference type="ARBA" id="ARBA00023015"/>
    </source>
</evidence>
<dbReference type="CDD" id="cd01392">
    <property type="entry name" value="HTH_LacI"/>
    <property type="match status" value="1"/>
</dbReference>
<keyword evidence="3" id="KW-0804">Transcription</keyword>
<dbReference type="RefSeq" id="WP_350402372.1">
    <property type="nucleotide sequence ID" value="NZ_JBELOE010000239.1"/>
</dbReference>
<proteinExistence type="predicted"/>
<organism evidence="5 6">
    <name type="scientific">Catenovulum sediminis</name>
    <dbReference type="NCBI Taxonomy" id="1740262"/>
    <lineage>
        <taxon>Bacteria</taxon>
        <taxon>Pseudomonadati</taxon>
        <taxon>Pseudomonadota</taxon>
        <taxon>Gammaproteobacteria</taxon>
        <taxon>Alteromonadales</taxon>
        <taxon>Alteromonadaceae</taxon>
        <taxon>Catenovulum</taxon>
    </lineage>
</organism>
<dbReference type="PANTHER" id="PTHR30146">
    <property type="entry name" value="LACI-RELATED TRANSCRIPTIONAL REPRESSOR"/>
    <property type="match status" value="1"/>
</dbReference>
<accession>A0ABV1RIZ8</accession>
<dbReference type="SMART" id="SM00354">
    <property type="entry name" value="HTH_LACI"/>
    <property type="match status" value="1"/>
</dbReference>
<keyword evidence="6" id="KW-1185">Reference proteome</keyword>
<dbReference type="InterPro" id="IPR046335">
    <property type="entry name" value="LacI/GalR-like_sensor"/>
</dbReference>
<dbReference type="Gene3D" id="1.10.260.40">
    <property type="entry name" value="lambda repressor-like DNA-binding domains"/>
    <property type="match status" value="1"/>
</dbReference>
<dbReference type="GO" id="GO:0003677">
    <property type="term" value="F:DNA binding"/>
    <property type="evidence" value="ECO:0007669"/>
    <property type="project" value="UniProtKB-KW"/>
</dbReference>
<feature type="domain" description="HTH lacI-type" evidence="4">
    <location>
        <begin position="2"/>
        <end position="56"/>
    </location>
</feature>
<dbReference type="SUPFAM" id="SSF53822">
    <property type="entry name" value="Periplasmic binding protein-like I"/>
    <property type="match status" value="1"/>
</dbReference>
<dbReference type="PANTHER" id="PTHR30146:SF109">
    <property type="entry name" value="HTH-TYPE TRANSCRIPTIONAL REGULATOR GALS"/>
    <property type="match status" value="1"/>
</dbReference>
<dbReference type="CDD" id="cd06270">
    <property type="entry name" value="PBP1_GalS-like"/>
    <property type="match status" value="1"/>
</dbReference>
<dbReference type="Gene3D" id="3.40.50.2300">
    <property type="match status" value="2"/>
</dbReference>
<dbReference type="Proteomes" id="UP001467690">
    <property type="component" value="Unassembled WGS sequence"/>
</dbReference>
<dbReference type="Pfam" id="PF13377">
    <property type="entry name" value="Peripla_BP_3"/>
    <property type="match status" value="1"/>
</dbReference>
<gene>
    <name evidence="5" type="ORF">ABS311_13605</name>
</gene>
<protein>
    <submittedName>
        <fullName evidence="5">LacI family DNA-binding transcriptional regulator</fullName>
    </submittedName>
</protein>
<keyword evidence="2 5" id="KW-0238">DNA-binding</keyword>
<evidence type="ECO:0000313" key="6">
    <source>
        <dbReference type="Proteomes" id="UP001467690"/>
    </source>
</evidence>